<dbReference type="PRINTS" id="PR00111">
    <property type="entry name" value="ABHYDROLASE"/>
</dbReference>
<dbReference type="GO" id="GO:0016020">
    <property type="term" value="C:membrane"/>
    <property type="evidence" value="ECO:0007669"/>
    <property type="project" value="TreeGrafter"/>
</dbReference>
<evidence type="ECO:0000259" key="1">
    <source>
        <dbReference type="Pfam" id="PF00561"/>
    </source>
</evidence>
<name>A0AAW9TLD0_RHIML</name>
<dbReference type="SUPFAM" id="SSF53474">
    <property type="entry name" value="alpha/beta-Hydrolases"/>
    <property type="match status" value="1"/>
</dbReference>
<dbReference type="InterPro" id="IPR050266">
    <property type="entry name" value="AB_hydrolase_sf"/>
</dbReference>
<comment type="caution">
    <text evidence="2">The sequence shown here is derived from an EMBL/GenBank/DDBJ whole genome shotgun (WGS) entry which is preliminary data.</text>
</comment>
<reference evidence="2 3" key="1">
    <citation type="journal article" date="2013" name="Genome Biol.">
        <title>Comparative genomics of the core and accessory genomes of 48 Sinorhizobium strains comprising five genospecies.</title>
        <authorList>
            <person name="Sugawara M."/>
            <person name="Epstein B."/>
            <person name="Badgley B.D."/>
            <person name="Unno T."/>
            <person name="Xu L."/>
            <person name="Reese J."/>
            <person name="Gyaneshwar P."/>
            <person name="Denny R."/>
            <person name="Mudge J."/>
            <person name="Bharti A.K."/>
            <person name="Farmer A.D."/>
            <person name="May G.D."/>
            <person name="Woodward J.E."/>
            <person name="Medigue C."/>
            <person name="Vallenet D."/>
            <person name="Lajus A."/>
            <person name="Rouy Z."/>
            <person name="Martinez-Vaz B."/>
            <person name="Tiffin P."/>
            <person name="Young N.D."/>
            <person name="Sadowsky M.J."/>
        </authorList>
    </citation>
    <scope>NUCLEOTIDE SEQUENCE [LARGE SCALE GENOMIC DNA]</scope>
    <source>
        <strain evidence="2 3">N6B1</strain>
    </source>
</reference>
<gene>
    <name evidence="2" type="ORF">GHK53_07625</name>
</gene>
<dbReference type="Proteomes" id="UP000429484">
    <property type="component" value="Unassembled WGS sequence"/>
</dbReference>
<sequence length="262" mass="28992">MIQHGLGGDAQQVARIFPQNDRFNLTTIECAGHGRSTCPEPRAFSLESFYRDIDIYAAEHFPRGFVAGGISMGAALALTLAIRKPASIRALILVRPAWFLSKSPANLEAIRRVGELLQRYPRKEALGMFLESDLCRQIKETSQDNYNTLIDYLGDHQPEWVGKLLTDIAGDGFELSAEQFENIDVPTLIIGVEADEIHPLALAEQFHRHIPGSRFVKVPRKDDVLASPNYYDRTAELISGFLSEITEQSIGGAEGPPGEFPA</sequence>
<accession>A0AAW9TLD0</accession>
<dbReference type="InterPro" id="IPR000073">
    <property type="entry name" value="AB_hydrolase_1"/>
</dbReference>
<dbReference type="InterPro" id="IPR029058">
    <property type="entry name" value="AB_hydrolase_fold"/>
</dbReference>
<dbReference type="Pfam" id="PF00561">
    <property type="entry name" value="Abhydrolase_1"/>
    <property type="match status" value="1"/>
</dbReference>
<evidence type="ECO:0000313" key="3">
    <source>
        <dbReference type="Proteomes" id="UP000429484"/>
    </source>
</evidence>
<dbReference type="Gene3D" id="3.40.50.1820">
    <property type="entry name" value="alpha/beta hydrolase"/>
    <property type="match status" value="1"/>
</dbReference>
<proteinExistence type="predicted"/>
<dbReference type="PANTHER" id="PTHR43798">
    <property type="entry name" value="MONOACYLGLYCEROL LIPASE"/>
    <property type="match status" value="1"/>
</dbReference>
<dbReference type="EMBL" id="WISR01000078">
    <property type="protein sequence ID" value="MQW32688.1"/>
    <property type="molecule type" value="Genomic_DNA"/>
</dbReference>
<protein>
    <submittedName>
        <fullName evidence="2">Alpha/beta fold hydrolase</fullName>
    </submittedName>
</protein>
<dbReference type="PANTHER" id="PTHR43798:SF33">
    <property type="entry name" value="HYDROLASE, PUTATIVE (AFU_ORTHOLOGUE AFUA_2G14860)-RELATED"/>
    <property type="match status" value="1"/>
</dbReference>
<keyword evidence="2" id="KW-0378">Hydrolase</keyword>
<dbReference type="GO" id="GO:0016787">
    <property type="term" value="F:hydrolase activity"/>
    <property type="evidence" value="ECO:0007669"/>
    <property type="project" value="UniProtKB-KW"/>
</dbReference>
<organism evidence="2 3">
    <name type="scientific">Rhizobium meliloti</name>
    <name type="common">Ensifer meliloti</name>
    <name type="synonym">Sinorhizobium meliloti</name>
    <dbReference type="NCBI Taxonomy" id="382"/>
    <lineage>
        <taxon>Bacteria</taxon>
        <taxon>Pseudomonadati</taxon>
        <taxon>Pseudomonadota</taxon>
        <taxon>Alphaproteobacteria</taxon>
        <taxon>Hyphomicrobiales</taxon>
        <taxon>Rhizobiaceae</taxon>
        <taxon>Sinorhizobium/Ensifer group</taxon>
        <taxon>Sinorhizobium</taxon>
    </lineage>
</organism>
<feature type="domain" description="AB hydrolase-1" evidence="1">
    <location>
        <begin position="2"/>
        <end position="218"/>
    </location>
</feature>
<evidence type="ECO:0000313" key="2">
    <source>
        <dbReference type="EMBL" id="MQW32688.1"/>
    </source>
</evidence>
<dbReference type="AlphaFoldDB" id="A0AAW9TLD0"/>